<dbReference type="Gene3D" id="3.40.50.1820">
    <property type="entry name" value="alpha/beta hydrolase"/>
    <property type="match status" value="1"/>
</dbReference>
<proteinExistence type="predicted"/>
<reference evidence="2 3" key="1">
    <citation type="journal article" date="2015" name="Nature">
        <title>rRNA introns, odd ribosomes, and small enigmatic genomes across a large radiation of phyla.</title>
        <authorList>
            <person name="Brown C.T."/>
            <person name="Hug L.A."/>
            <person name="Thomas B.C."/>
            <person name="Sharon I."/>
            <person name="Castelle C.J."/>
            <person name="Singh A."/>
            <person name="Wilkins M.J."/>
            <person name="Williams K.H."/>
            <person name="Banfield J.F."/>
        </authorList>
    </citation>
    <scope>NUCLEOTIDE SEQUENCE [LARGE SCALE GENOMIC DNA]</scope>
</reference>
<organism evidence="2 3">
    <name type="scientific">Candidatus Woesebacteria bacterium GW2011_GWA1_39_21b</name>
    <dbReference type="NCBI Taxonomy" id="1618551"/>
    <lineage>
        <taxon>Bacteria</taxon>
        <taxon>Candidatus Woeseibacteriota</taxon>
    </lineage>
</organism>
<protein>
    <submittedName>
        <fullName evidence="2">Hydrolase of the alpha/beta superfamily</fullName>
    </submittedName>
</protein>
<comment type="caution">
    <text evidence="2">The sequence shown here is derived from an EMBL/GenBank/DDBJ whole genome shotgun (WGS) entry which is preliminary data.</text>
</comment>
<feature type="domain" description="Peptidase S9 prolyl oligopeptidase catalytic" evidence="1">
    <location>
        <begin position="23"/>
        <end position="102"/>
    </location>
</feature>
<dbReference type="InterPro" id="IPR001375">
    <property type="entry name" value="Peptidase_S9_cat"/>
</dbReference>
<name>A0A0G0ND23_9BACT</name>
<keyword evidence="2" id="KW-0378">Hydrolase</keyword>
<evidence type="ECO:0000313" key="3">
    <source>
        <dbReference type="Proteomes" id="UP000034690"/>
    </source>
</evidence>
<dbReference type="InterPro" id="IPR029058">
    <property type="entry name" value="AB_hydrolase_fold"/>
</dbReference>
<dbReference type="Pfam" id="PF00326">
    <property type="entry name" value="Peptidase_S9"/>
    <property type="match status" value="1"/>
</dbReference>
<sequence>MFERLSEQGFIRVGSRRFKIGKRLFEEMKIYSPCQELKKYKNPLLIVHGSNDSKVSYKDTLDCFNALSNSSKRFELIEGSEHGFHEEPYESKVVDMIVKFFSN</sequence>
<dbReference type="EMBL" id="LBWQ01000018">
    <property type="protein sequence ID" value="KKR13393.1"/>
    <property type="molecule type" value="Genomic_DNA"/>
</dbReference>
<dbReference type="SUPFAM" id="SSF53474">
    <property type="entry name" value="alpha/beta-Hydrolases"/>
    <property type="match status" value="1"/>
</dbReference>
<dbReference type="GO" id="GO:0006508">
    <property type="term" value="P:proteolysis"/>
    <property type="evidence" value="ECO:0007669"/>
    <property type="project" value="InterPro"/>
</dbReference>
<dbReference type="GO" id="GO:0008236">
    <property type="term" value="F:serine-type peptidase activity"/>
    <property type="evidence" value="ECO:0007669"/>
    <property type="project" value="InterPro"/>
</dbReference>
<gene>
    <name evidence="2" type="ORF">UT40_C0018G0038</name>
</gene>
<dbReference type="Proteomes" id="UP000034690">
    <property type="component" value="Unassembled WGS sequence"/>
</dbReference>
<evidence type="ECO:0000313" key="2">
    <source>
        <dbReference type="EMBL" id="KKR13393.1"/>
    </source>
</evidence>
<accession>A0A0G0ND23</accession>
<evidence type="ECO:0000259" key="1">
    <source>
        <dbReference type="Pfam" id="PF00326"/>
    </source>
</evidence>
<dbReference type="AlphaFoldDB" id="A0A0G0ND23"/>